<sequence length="225" mass="25196">MKHTLLLLPTLFWVNSSFGQMTMNSSGTYNTLTIQDPYQNNYVGVEGSPYMPEKGFAPGWIKVRTGKQPMQGRFNTQLGQLEFIDGQRVQRLITPTSEFGLIPSPGDTLLFRNGFSGKGEITPTTFCQVLFYGKKAALLAYLSGVIKKDEDPMSNDFGKKQFVQKKQVYLLINNDLQAVMPTKSSLISAFPADQRDGLGETIKRYGGKLKSWTEVKLVLQAYDNQ</sequence>
<comment type="caution">
    <text evidence="2">The sequence shown here is derived from an EMBL/GenBank/DDBJ whole genome shotgun (WGS) entry which is preliminary data.</text>
</comment>
<evidence type="ECO:0000256" key="1">
    <source>
        <dbReference type="SAM" id="SignalP"/>
    </source>
</evidence>
<organism evidence="2 3">
    <name type="scientific">Fibrella rubiginis</name>
    <dbReference type="NCBI Taxonomy" id="2817060"/>
    <lineage>
        <taxon>Bacteria</taxon>
        <taxon>Pseudomonadati</taxon>
        <taxon>Bacteroidota</taxon>
        <taxon>Cytophagia</taxon>
        <taxon>Cytophagales</taxon>
        <taxon>Spirosomataceae</taxon>
        <taxon>Fibrella</taxon>
    </lineage>
</organism>
<proteinExistence type="predicted"/>
<dbReference type="Proteomes" id="UP000664034">
    <property type="component" value="Unassembled WGS sequence"/>
</dbReference>
<gene>
    <name evidence="2" type="ORF">J2I47_05630</name>
</gene>
<reference evidence="2" key="1">
    <citation type="submission" date="2021-03" db="EMBL/GenBank/DDBJ databases">
        <title>Fibrella sp. HMF5335 genome sequencing and assembly.</title>
        <authorList>
            <person name="Kang H."/>
            <person name="Kim H."/>
            <person name="Bae S."/>
            <person name="Joh K."/>
        </authorList>
    </citation>
    <scope>NUCLEOTIDE SEQUENCE</scope>
    <source>
        <strain evidence="2">HMF5335</strain>
    </source>
</reference>
<dbReference type="AlphaFoldDB" id="A0A939GFZ3"/>
<keyword evidence="1" id="KW-0732">Signal</keyword>
<feature type="signal peptide" evidence="1">
    <location>
        <begin position="1"/>
        <end position="19"/>
    </location>
</feature>
<feature type="chain" id="PRO_5036899420" evidence="1">
    <location>
        <begin position="20"/>
        <end position="225"/>
    </location>
</feature>
<keyword evidence="3" id="KW-1185">Reference proteome</keyword>
<dbReference type="EMBL" id="JAFMYV010000002">
    <property type="protein sequence ID" value="MBO0936021.1"/>
    <property type="molecule type" value="Genomic_DNA"/>
</dbReference>
<dbReference type="RefSeq" id="WP_207363569.1">
    <property type="nucleotide sequence ID" value="NZ_JAFMYV010000002.1"/>
</dbReference>
<evidence type="ECO:0000313" key="3">
    <source>
        <dbReference type="Proteomes" id="UP000664034"/>
    </source>
</evidence>
<name>A0A939GFZ3_9BACT</name>
<evidence type="ECO:0000313" key="2">
    <source>
        <dbReference type="EMBL" id="MBO0936021.1"/>
    </source>
</evidence>
<protein>
    <submittedName>
        <fullName evidence="2">Uncharacterized protein</fullName>
    </submittedName>
</protein>
<accession>A0A939GFZ3</accession>